<dbReference type="OrthoDB" id="550577at2759"/>
<organism evidence="3 4">
    <name type="scientific">Raphidocelis subcapitata</name>
    <dbReference type="NCBI Taxonomy" id="307507"/>
    <lineage>
        <taxon>Eukaryota</taxon>
        <taxon>Viridiplantae</taxon>
        <taxon>Chlorophyta</taxon>
        <taxon>core chlorophytes</taxon>
        <taxon>Chlorophyceae</taxon>
        <taxon>CS clade</taxon>
        <taxon>Sphaeropleales</taxon>
        <taxon>Selenastraceae</taxon>
        <taxon>Raphidocelis</taxon>
    </lineage>
</organism>
<dbReference type="EMBL" id="BDRX01000119">
    <property type="protein sequence ID" value="GBF98236.1"/>
    <property type="molecule type" value="Genomic_DNA"/>
</dbReference>
<comment type="caution">
    <text evidence="3">The sequence shown here is derived from an EMBL/GenBank/DDBJ whole genome shotgun (WGS) entry which is preliminary data.</text>
</comment>
<feature type="compositionally biased region" description="Basic and acidic residues" evidence="1">
    <location>
        <begin position="296"/>
        <end position="305"/>
    </location>
</feature>
<dbReference type="SUPFAM" id="SSF49452">
    <property type="entry name" value="Starch-binding domain-like"/>
    <property type="match status" value="1"/>
</dbReference>
<accession>A0A2V0PEG6</accession>
<proteinExistence type="predicted"/>
<dbReference type="Proteomes" id="UP000247498">
    <property type="component" value="Unassembled WGS sequence"/>
</dbReference>
<evidence type="ECO:0000256" key="1">
    <source>
        <dbReference type="SAM" id="MobiDB-lite"/>
    </source>
</evidence>
<feature type="region of interest" description="Disordered" evidence="1">
    <location>
        <begin position="81"/>
        <end position="121"/>
    </location>
</feature>
<protein>
    <recommendedName>
        <fullName evidence="2">CBM20 domain-containing protein</fullName>
    </recommendedName>
</protein>
<reference evidence="3 4" key="1">
    <citation type="journal article" date="2018" name="Sci. Rep.">
        <title>Raphidocelis subcapitata (=Pseudokirchneriella subcapitata) provides an insight into genome evolution and environmental adaptations in the Sphaeropleales.</title>
        <authorList>
            <person name="Suzuki S."/>
            <person name="Yamaguchi H."/>
            <person name="Nakajima N."/>
            <person name="Kawachi M."/>
        </authorList>
    </citation>
    <scope>NUCLEOTIDE SEQUENCE [LARGE SCALE GENOMIC DNA]</scope>
    <source>
        <strain evidence="3 4">NIES-35</strain>
    </source>
</reference>
<dbReference type="Pfam" id="PF00686">
    <property type="entry name" value="CBM_20"/>
    <property type="match status" value="1"/>
</dbReference>
<dbReference type="InterPro" id="IPR013784">
    <property type="entry name" value="Carb-bd-like_fold"/>
</dbReference>
<name>A0A2V0PEG6_9CHLO</name>
<evidence type="ECO:0000313" key="3">
    <source>
        <dbReference type="EMBL" id="GBF98236.1"/>
    </source>
</evidence>
<evidence type="ECO:0000313" key="4">
    <source>
        <dbReference type="Proteomes" id="UP000247498"/>
    </source>
</evidence>
<dbReference type="Gene3D" id="2.60.40.10">
    <property type="entry name" value="Immunoglobulins"/>
    <property type="match status" value="1"/>
</dbReference>
<keyword evidence="4" id="KW-1185">Reference proteome</keyword>
<evidence type="ECO:0000259" key="2">
    <source>
        <dbReference type="PROSITE" id="PS51166"/>
    </source>
</evidence>
<feature type="compositionally biased region" description="Low complexity" evidence="1">
    <location>
        <begin position="103"/>
        <end position="117"/>
    </location>
</feature>
<dbReference type="InParanoid" id="A0A2V0PEG6"/>
<feature type="compositionally biased region" description="Low complexity" evidence="1">
    <location>
        <begin position="10"/>
        <end position="21"/>
    </location>
</feature>
<feature type="region of interest" description="Disordered" evidence="1">
    <location>
        <begin position="265"/>
        <end position="325"/>
    </location>
</feature>
<dbReference type="InterPro" id="IPR002044">
    <property type="entry name" value="CBM20"/>
</dbReference>
<dbReference type="PROSITE" id="PS51166">
    <property type="entry name" value="CBM20"/>
    <property type="match status" value="1"/>
</dbReference>
<sequence>MERGRGWQTRAGHAAQAPGRAARLHASHVAGDAICSPQRDAAQRRASHRGLPVSPSRGQQQRAQAVGTVAVLSIGDVRDDGPPGLRVPWPIGAQSAGADRGEQQQWWQQQQQQQQQQEGREKTPKFVRVCLSVHYRVHSRQMLCIGGSQIPFGWSFLSIAKVPMTWTAGDVWRAEVLLPAGQRVEYKYVILEEQDWTKLENEDAEGIVEVTYRSGNEPGEPPDVTVIQKQMAIVAWQPGPNRIVQVPTEEEMGGLQPGTVVERVPARPPARSALEPPPSPDPFEGTSEALIIGEDGEPRLDRRDVWGWTPPPTGRPAAMKGLRFD</sequence>
<dbReference type="GO" id="GO:2001070">
    <property type="term" value="F:starch binding"/>
    <property type="evidence" value="ECO:0007669"/>
    <property type="project" value="InterPro"/>
</dbReference>
<feature type="domain" description="CBM20" evidence="2">
    <location>
        <begin position="121"/>
        <end position="268"/>
    </location>
</feature>
<feature type="region of interest" description="Disordered" evidence="1">
    <location>
        <begin position="1"/>
        <end position="65"/>
    </location>
</feature>
<gene>
    <name evidence="3" type="ORF">Rsub_11056</name>
</gene>
<dbReference type="AlphaFoldDB" id="A0A2V0PEG6"/>
<dbReference type="InterPro" id="IPR013783">
    <property type="entry name" value="Ig-like_fold"/>
</dbReference>